<dbReference type="Proteomes" id="UP001501195">
    <property type="component" value="Unassembled WGS sequence"/>
</dbReference>
<keyword evidence="3" id="KW-1185">Reference proteome</keyword>
<organism evidence="2 3">
    <name type="scientific">Kineococcus glutinatus</name>
    <dbReference type="NCBI Taxonomy" id="1070872"/>
    <lineage>
        <taxon>Bacteria</taxon>
        <taxon>Bacillati</taxon>
        <taxon>Actinomycetota</taxon>
        <taxon>Actinomycetes</taxon>
        <taxon>Kineosporiales</taxon>
        <taxon>Kineosporiaceae</taxon>
        <taxon>Kineococcus</taxon>
    </lineage>
</organism>
<sequence length="164" mass="18295">MDAVPPSEVTALPDGTELVVPQPALVGQEAFSREGALDFVAYYVQLMEYAYTTNDHGLLRSVSEDVCEYCAIQVEEIDGNASRGNHFGNLELWFREAMVEDFDEATGLATLTFSFGYPPYQLVDAAGQVLKDFDAVESETLEADLHWAEGRWRVQYVEHHADVP</sequence>
<protein>
    <recommendedName>
        <fullName evidence="1">DUF6318 domain-containing protein</fullName>
    </recommendedName>
</protein>
<feature type="domain" description="DUF6318" evidence="1">
    <location>
        <begin position="29"/>
        <end position="155"/>
    </location>
</feature>
<dbReference type="InterPro" id="IPR046281">
    <property type="entry name" value="DUF6318"/>
</dbReference>
<evidence type="ECO:0000313" key="2">
    <source>
        <dbReference type="EMBL" id="GAA4966534.1"/>
    </source>
</evidence>
<reference evidence="3" key="1">
    <citation type="journal article" date="2019" name="Int. J. Syst. Evol. Microbiol.">
        <title>The Global Catalogue of Microorganisms (GCM) 10K type strain sequencing project: providing services to taxonomists for standard genome sequencing and annotation.</title>
        <authorList>
            <consortium name="The Broad Institute Genomics Platform"/>
            <consortium name="The Broad Institute Genome Sequencing Center for Infectious Disease"/>
            <person name="Wu L."/>
            <person name="Ma J."/>
        </authorList>
    </citation>
    <scope>NUCLEOTIDE SEQUENCE [LARGE SCALE GENOMIC DNA]</scope>
    <source>
        <strain evidence="3">JCM 18126</strain>
    </source>
</reference>
<comment type="caution">
    <text evidence="2">The sequence shown here is derived from an EMBL/GenBank/DDBJ whole genome shotgun (WGS) entry which is preliminary data.</text>
</comment>
<accession>A0ABP9HBE3</accession>
<gene>
    <name evidence="2" type="ORF">GCM10023225_06840</name>
</gene>
<evidence type="ECO:0000313" key="3">
    <source>
        <dbReference type="Proteomes" id="UP001501195"/>
    </source>
</evidence>
<proteinExistence type="predicted"/>
<dbReference type="EMBL" id="BAABIL010000078">
    <property type="protein sequence ID" value="GAA4966534.1"/>
    <property type="molecule type" value="Genomic_DNA"/>
</dbReference>
<evidence type="ECO:0000259" key="1">
    <source>
        <dbReference type="Pfam" id="PF19843"/>
    </source>
</evidence>
<name>A0ABP9HBE3_9ACTN</name>
<dbReference type="Pfam" id="PF19843">
    <property type="entry name" value="DUF6318"/>
    <property type="match status" value="1"/>
</dbReference>